<accession>A9MK98</accession>
<gene>
    <name evidence="1" type="ordered locus">SARI_02245</name>
</gene>
<dbReference type="AlphaFoldDB" id="A9MK98"/>
<organism evidence="1 2">
    <name type="scientific">Salmonella arizonae (strain ATCC BAA-731 / CDC346-86 / RSK2980)</name>
    <dbReference type="NCBI Taxonomy" id="41514"/>
    <lineage>
        <taxon>Bacteria</taxon>
        <taxon>Pseudomonadati</taxon>
        <taxon>Pseudomonadota</taxon>
        <taxon>Gammaproteobacteria</taxon>
        <taxon>Enterobacterales</taxon>
        <taxon>Enterobacteriaceae</taxon>
        <taxon>Salmonella</taxon>
    </lineage>
</organism>
<reference evidence="1 2" key="1">
    <citation type="submission" date="2007-11" db="EMBL/GenBank/DDBJ databases">
        <authorList>
            <consortium name="The Salmonella enterica serovar Arizonae Genome Sequencing Project"/>
            <person name="McClelland M."/>
            <person name="Sanderson E.K."/>
            <person name="Porwollik S."/>
            <person name="Spieth J."/>
            <person name="Clifton W.S."/>
            <person name="Fulton R."/>
            <person name="Chunyan W."/>
            <person name="Wollam A."/>
            <person name="Shah N."/>
            <person name="Pepin K."/>
            <person name="Bhonagiri V."/>
            <person name="Nash W."/>
            <person name="Johnson M."/>
            <person name="Thiruvilangam P."/>
            <person name="Wilson R."/>
        </authorList>
    </citation>
    <scope>NUCLEOTIDE SEQUENCE [LARGE SCALE GENOMIC DNA]</scope>
    <source>
        <strain evidence="2">ATCC BAA-731 / CDC346-86 / RSK2980</strain>
    </source>
</reference>
<proteinExistence type="predicted"/>
<dbReference type="Proteomes" id="UP000002084">
    <property type="component" value="Chromosome"/>
</dbReference>
<name>A9MK98_SALAR</name>
<dbReference type="STRING" id="41514.SARI_02245"/>
<protein>
    <submittedName>
        <fullName evidence="1">Uncharacterized protein</fullName>
    </submittedName>
</protein>
<keyword evidence="2" id="KW-1185">Reference proteome</keyword>
<evidence type="ECO:0000313" key="2">
    <source>
        <dbReference type="Proteomes" id="UP000002084"/>
    </source>
</evidence>
<sequence>MIAHIDLDNVMIGHQIARQYAEVVQAAKQTMNKNDGGIIVQILCRLRSDV</sequence>
<dbReference type="EMBL" id="CP000880">
    <property type="protein sequence ID" value="ABX22117.1"/>
    <property type="molecule type" value="Genomic_DNA"/>
</dbReference>
<dbReference type="KEGG" id="ses:SARI_02245"/>
<evidence type="ECO:0000313" key="1">
    <source>
        <dbReference type="EMBL" id="ABX22117.1"/>
    </source>
</evidence>
<dbReference type="HOGENOM" id="CLU_3122389_0_0_6"/>